<feature type="region of interest" description="Disordered" evidence="1">
    <location>
        <begin position="1"/>
        <end position="136"/>
    </location>
</feature>
<feature type="compositionally biased region" description="Basic and acidic residues" evidence="1">
    <location>
        <begin position="120"/>
        <end position="136"/>
    </location>
</feature>
<accession>A0AAV7L6L2</accession>
<proteinExistence type="predicted"/>
<keyword evidence="3" id="KW-1185">Reference proteome</keyword>
<evidence type="ECO:0000313" key="3">
    <source>
        <dbReference type="Proteomes" id="UP001066276"/>
    </source>
</evidence>
<dbReference type="Proteomes" id="UP001066276">
    <property type="component" value="Chromosome 12"/>
</dbReference>
<protein>
    <submittedName>
        <fullName evidence="2">Uncharacterized protein</fullName>
    </submittedName>
</protein>
<feature type="compositionally biased region" description="Basic residues" evidence="1">
    <location>
        <begin position="102"/>
        <end position="111"/>
    </location>
</feature>
<dbReference type="AlphaFoldDB" id="A0AAV7L6L2"/>
<evidence type="ECO:0000313" key="2">
    <source>
        <dbReference type="EMBL" id="KAJ1086189.1"/>
    </source>
</evidence>
<evidence type="ECO:0000256" key="1">
    <source>
        <dbReference type="SAM" id="MobiDB-lite"/>
    </source>
</evidence>
<name>A0AAV7L6L2_PLEWA</name>
<dbReference type="EMBL" id="JANPWB010000016">
    <property type="protein sequence ID" value="KAJ1086189.1"/>
    <property type="molecule type" value="Genomic_DNA"/>
</dbReference>
<gene>
    <name evidence="2" type="ORF">NDU88_006313</name>
</gene>
<reference evidence="2" key="1">
    <citation type="journal article" date="2022" name="bioRxiv">
        <title>Sequencing and chromosome-scale assembly of the giantPleurodeles waltlgenome.</title>
        <authorList>
            <person name="Brown T."/>
            <person name="Elewa A."/>
            <person name="Iarovenko S."/>
            <person name="Subramanian E."/>
            <person name="Araus A.J."/>
            <person name="Petzold A."/>
            <person name="Susuki M."/>
            <person name="Suzuki K.-i.T."/>
            <person name="Hayashi T."/>
            <person name="Toyoda A."/>
            <person name="Oliveira C."/>
            <person name="Osipova E."/>
            <person name="Leigh N.D."/>
            <person name="Simon A."/>
            <person name="Yun M.H."/>
        </authorList>
    </citation>
    <scope>NUCLEOTIDE SEQUENCE</scope>
    <source>
        <strain evidence="2">20211129_DDA</strain>
        <tissue evidence="2">Liver</tissue>
    </source>
</reference>
<organism evidence="2 3">
    <name type="scientific">Pleurodeles waltl</name>
    <name type="common">Iberian ribbed newt</name>
    <dbReference type="NCBI Taxonomy" id="8319"/>
    <lineage>
        <taxon>Eukaryota</taxon>
        <taxon>Metazoa</taxon>
        <taxon>Chordata</taxon>
        <taxon>Craniata</taxon>
        <taxon>Vertebrata</taxon>
        <taxon>Euteleostomi</taxon>
        <taxon>Amphibia</taxon>
        <taxon>Batrachia</taxon>
        <taxon>Caudata</taxon>
        <taxon>Salamandroidea</taxon>
        <taxon>Salamandridae</taxon>
        <taxon>Pleurodelinae</taxon>
        <taxon>Pleurodeles</taxon>
    </lineage>
</organism>
<comment type="caution">
    <text evidence="2">The sequence shown here is derived from an EMBL/GenBank/DDBJ whole genome shotgun (WGS) entry which is preliminary data.</text>
</comment>
<sequence>MVAARPSGTNHVEQTEPAGFPRECGRIRPSTLRQTRPPERAGLPGARSRSRGTSASSPSPAPASPLRETGQIPARREPVRGSRRSCLGTGGAASRWLQQARSRLHGSRRPRPGPQPTPRYPEHRGRIQTEQRRQHR</sequence>